<dbReference type="PANTHER" id="PTHR46268">
    <property type="entry name" value="STRESS RESPONSE PROTEIN NHAX"/>
    <property type="match status" value="1"/>
</dbReference>
<feature type="domain" description="UspA" evidence="2">
    <location>
        <begin position="152"/>
        <end position="284"/>
    </location>
</feature>
<dbReference type="RefSeq" id="WP_377248026.1">
    <property type="nucleotide sequence ID" value="NZ_JBHLUH010000009.1"/>
</dbReference>
<gene>
    <name evidence="3" type="ORF">ACFFIA_08365</name>
</gene>
<sequence>MTTQSIVVGYDASGAADAALDWALDHSARAETQVKLVHVFEWRSVAGTIGLAPAVWQEDTTREAAQGVLTETLARAQESHPNVPISGTVVGGEPAAVLVDESRDAHLVVLGDRGHSRFANLLLGSTSMSVSTHAHCPVVVVRGTERRDDGPVIAGFDGSQGSRLATEFAFGEADRRGAELRVLHAWQPPTARWRPPGFNVEEQVKVEQEGLKGEVTGWRDRYPDVAAGAHVVAGAPAETLIKASQGAQMIVVGSRGRGGFSGLLLGSVSQQLLHHAQCPVVVVRELHP</sequence>
<organism evidence="3 4">
    <name type="scientific">Phytohabitans kaempferiae</name>
    <dbReference type="NCBI Taxonomy" id="1620943"/>
    <lineage>
        <taxon>Bacteria</taxon>
        <taxon>Bacillati</taxon>
        <taxon>Actinomycetota</taxon>
        <taxon>Actinomycetes</taxon>
        <taxon>Micromonosporales</taxon>
        <taxon>Micromonosporaceae</taxon>
    </lineage>
</organism>
<dbReference type="InterPro" id="IPR014729">
    <property type="entry name" value="Rossmann-like_a/b/a_fold"/>
</dbReference>
<evidence type="ECO:0000259" key="2">
    <source>
        <dbReference type="Pfam" id="PF00582"/>
    </source>
</evidence>
<protein>
    <submittedName>
        <fullName evidence="3">Universal stress protein</fullName>
    </submittedName>
</protein>
<dbReference type="Pfam" id="PF00582">
    <property type="entry name" value="Usp"/>
    <property type="match status" value="2"/>
</dbReference>
<dbReference type="Gene3D" id="3.40.50.620">
    <property type="entry name" value="HUPs"/>
    <property type="match status" value="2"/>
</dbReference>
<evidence type="ECO:0000313" key="4">
    <source>
        <dbReference type="Proteomes" id="UP001589867"/>
    </source>
</evidence>
<comment type="similarity">
    <text evidence="1">Belongs to the universal stress protein A family.</text>
</comment>
<dbReference type="EMBL" id="JBHLUH010000009">
    <property type="protein sequence ID" value="MFC0527671.1"/>
    <property type="molecule type" value="Genomic_DNA"/>
</dbReference>
<keyword evidence="4" id="KW-1185">Reference proteome</keyword>
<name>A0ABV6LZ21_9ACTN</name>
<comment type="caution">
    <text evidence="3">The sequence shown here is derived from an EMBL/GenBank/DDBJ whole genome shotgun (WGS) entry which is preliminary data.</text>
</comment>
<dbReference type="InterPro" id="IPR006016">
    <property type="entry name" value="UspA"/>
</dbReference>
<dbReference type="InterPro" id="IPR006015">
    <property type="entry name" value="Universal_stress_UspA"/>
</dbReference>
<accession>A0ABV6LZ21</accession>
<dbReference type="Proteomes" id="UP001589867">
    <property type="component" value="Unassembled WGS sequence"/>
</dbReference>
<feature type="domain" description="UspA" evidence="2">
    <location>
        <begin position="4"/>
        <end position="142"/>
    </location>
</feature>
<proteinExistence type="inferred from homology"/>
<evidence type="ECO:0000313" key="3">
    <source>
        <dbReference type="EMBL" id="MFC0527671.1"/>
    </source>
</evidence>
<dbReference type="PANTHER" id="PTHR46268:SF6">
    <property type="entry name" value="UNIVERSAL STRESS PROTEIN UP12"/>
    <property type="match status" value="1"/>
</dbReference>
<evidence type="ECO:0000256" key="1">
    <source>
        <dbReference type="ARBA" id="ARBA00008791"/>
    </source>
</evidence>
<dbReference type="SUPFAM" id="SSF52402">
    <property type="entry name" value="Adenine nucleotide alpha hydrolases-like"/>
    <property type="match status" value="2"/>
</dbReference>
<reference evidence="3 4" key="1">
    <citation type="submission" date="2024-09" db="EMBL/GenBank/DDBJ databases">
        <authorList>
            <person name="Sun Q."/>
            <person name="Mori K."/>
        </authorList>
    </citation>
    <scope>NUCLEOTIDE SEQUENCE [LARGE SCALE GENOMIC DNA]</scope>
    <source>
        <strain evidence="3 4">TBRC 3947</strain>
    </source>
</reference>
<dbReference type="PRINTS" id="PR01438">
    <property type="entry name" value="UNVRSLSTRESS"/>
</dbReference>